<gene>
    <name evidence="2" type="ORF">EA473_13710</name>
</gene>
<dbReference type="AlphaFoldDB" id="A0A3N6PBF5"/>
<sequence>MPMNSLCDAIDAVERRRSNLTVYTTDDHVAGELREQFSTVNVDVVHNPVTGLREPGFVVVRGPDGAFRGALGLDQFGAVLSPEIHPPWELRDTGIETEDLFDFLENTLFAAYDRRQMLATTREIEDRAWRVGDGRLYTGFQRKTPFLEQRDVYERLAGRGTLSITVFIDDDWDETVEDVAVVSEPGSELGDFWFVVFDGGNDERQCCALLAEERSEGRYYGFWTYESERVIELIDHLERTYDVP</sequence>
<dbReference type="Proteomes" id="UP000282323">
    <property type="component" value="Unassembled WGS sequence"/>
</dbReference>
<name>A0A3N6PBF5_NATCH</name>
<comment type="caution">
    <text evidence="2">The sequence shown here is derived from an EMBL/GenBank/DDBJ whole genome shotgun (WGS) entry which is preliminary data.</text>
</comment>
<keyword evidence="2" id="KW-0808">Transferase</keyword>
<evidence type="ECO:0000259" key="1">
    <source>
        <dbReference type="Pfam" id="PF10069"/>
    </source>
</evidence>
<dbReference type="GO" id="GO:0016301">
    <property type="term" value="F:kinase activity"/>
    <property type="evidence" value="ECO:0007669"/>
    <property type="project" value="UniProtKB-KW"/>
</dbReference>
<keyword evidence="2" id="KW-0418">Kinase</keyword>
<dbReference type="PIRSF" id="PIRSF030471">
    <property type="entry name" value="STR_Vng0742h_prd"/>
    <property type="match status" value="1"/>
</dbReference>
<keyword evidence="3" id="KW-1185">Reference proteome</keyword>
<evidence type="ECO:0000313" key="3">
    <source>
        <dbReference type="Proteomes" id="UP000282323"/>
    </source>
</evidence>
<proteinExistence type="predicted"/>
<dbReference type="InterPro" id="IPR019278">
    <property type="entry name" value="DICT_dom"/>
</dbReference>
<accession>A0A3N6PBF5</accession>
<dbReference type="Pfam" id="PF10069">
    <property type="entry name" value="DICT"/>
    <property type="match status" value="1"/>
</dbReference>
<feature type="domain" description="DICT" evidence="1">
    <location>
        <begin position="110"/>
        <end position="214"/>
    </location>
</feature>
<evidence type="ECO:0000313" key="2">
    <source>
        <dbReference type="EMBL" id="RQG93885.1"/>
    </source>
</evidence>
<dbReference type="EMBL" id="REGA01000012">
    <property type="protein sequence ID" value="RQG93885.1"/>
    <property type="molecule type" value="Genomic_DNA"/>
</dbReference>
<protein>
    <submittedName>
        <fullName evidence="2">Histidine kinase</fullName>
    </submittedName>
</protein>
<organism evidence="2 3">
    <name type="scientific">Natrarchaeobius chitinivorans</name>
    <dbReference type="NCBI Taxonomy" id="1679083"/>
    <lineage>
        <taxon>Archaea</taxon>
        <taxon>Methanobacteriati</taxon>
        <taxon>Methanobacteriota</taxon>
        <taxon>Stenosarchaea group</taxon>
        <taxon>Halobacteria</taxon>
        <taxon>Halobacteriales</taxon>
        <taxon>Natrialbaceae</taxon>
        <taxon>Natrarchaeobius</taxon>
    </lineage>
</organism>
<reference evidence="2 3" key="1">
    <citation type="submission" date="2018-10" db="EMBL/GenBank/DDBJ databases">
        <title>Natrarchaeobius chitinivorans gen. nov., sp. nov., and Natrarchaeobius haloalkaliphilus sp. nov., alkaliphilic, chitin-utilizing haloarchaea from hypersaline alkaline lakes.</title>
        <authorList>
            <person name="Sorokin D.Y."/>
            <person name="Elcheninov A.G."/>
            <person name="Kostrikina N.A."/>
            <person name="Bale N.J."/>
            <person name="Sinninghe Damste J.S."/>
            <person name="Khijniak T.V."/>
            <person name="Kublanov I.V."/>
            <person name="Toshchakov S.V."/>
        </authorList>
    </citation>
    <scope>NUCLEOTIDE SEQUENCE [LARGE SCALE GENOMIC DNA]</scope>
    <source>
        <strain evidence="2 3">AArcht4T</strain>
    </source>
</reference>
<dbReference type="InterPro" id="IPR016954">
    <property type="entry name" value="Uncharacterised_Vng0742h"/>
</dbReference>